<dbReference type="InterPro" id="IPR050194">
    <property type="entry name" value="Glycosyltransferase_grp1"/>
</dbReference>
<dbReference type="EMBL" id="SBIP01000001">
    <property type="protein sequence ID" value="RWX80897.1"/>
    <property type="molecule type" value="Genomic_DNA"/>
</dbReference>
<dbReference type="Pfam" id="PF13439">
    <property type="entry name" value="Glyco_transf_4"/>
    <property type="match status" value="1"/>
</dbReference>
<reference evidence="2 3" key="1">
    <citation type="submission" date="2019-01" db="EMBL/GenBank/DDBJ databases">
        <title>The draft genome of Rhizobium sp. 24NR.</title>
        <authorList>
            <person name="Liu L."/>
            <person name="Liang L."/>
            <person name="Shi S."/>
            <person name="Xu L."/>
            <person name="Wang X."/>
            <person name="Li L."/>
            <person name="Zhang X."/>
        </authorList>
    </citation>
    <scope>NUCLEOTIDE SEQUENCE [LARGE SCALE GENOMIC DNA]</scope>
    <source>
        <strain evidence="2 3">24NR</strain>
    </source>
</reference>
<feature type="domain" description="Glycosyltransferase subfamily 4-like N-terminal" evidence="1">
    <location>
        <begin position="12"/>
        <end position="165"/>
    </location>
</feature>
<dbReference type="PANTHER" id="PTHR45947">
    <property type="entry name" value="SULFOQUINOVOSYL TRANSFERASE SQD2"/>
    <property type="match status" value="1"/>
</dbReference>
<organism evidence="2 3">
    <name type="scientific">Neorhizobium lilium</name>
    <dbReference type="NCBI Taxonomy" id="2503024"/>
    <lineage>
        <taxon>Bacteria</taxon>
        <taxon>Pseudomonadati</taxon>
        <taxon>Pseudomonadota</taxon>
        <taxon>Alphaproteobacteria</taxon>
        <taxon>Hyphomicrobiales</taxon>
        <taxon>Rhizobiaceae</taxon>
        <taxon>Rhizobium/Agrobacterium group</taxon>
        <taxon>Neorhizobium</taxon>
    </lineage>
</organism>
<proteinExistence type="predicted"/>
<dbReference type="Gene3D" id="3.40.50.2000">
    <property type="entry name" value="Glycogen Phosphorylase B"/>
    <property type="match status" value="2"/>
</dbReference>
<accession>A0A3S3SAB4</accession>
<dbReference type="InterPro" id="IPR028098">
    <property type="entry name" value="Glyco_trans_4-like_N"/>
</dbReference>
<name>A0A3S3SAB4_9HYPH</name>
<dbReference type="GO" id="GO:0016757">
    <property type="term" value="F:glycosyltransferase activity"/>
    <property type="evidence" value="ECO:0007669"/>
    <property type="project" value="UniProtKB-ARBA"/>
</dbReference>
<gene>
    <name evidence="2" type="ORF">EPK99_00720</name>
</gene>
<evidence type="ECO:0000259" key="1">
    <source>
        <dbReference type="Pfam" id="PF13439"/>
    </source>
</evidence>
<dbReference type="SUPFAM" id="SSF53756">
    <property type="entry name" value="UDP-Glycosyltransferase/glycogen phosphorylase"/>
    <property type="match status" value="1"/>
</dbReference>
<dbReference type="Proteomes" id="UP000287687">
    <property type="component" value="Unassembled WGS sequence"/>
</dbReference>
<keyword evidence="2" id="KW-0808">Transferase</keyword>
<evidence type="ECO:0000313" key="2">
    <source>
        <dbReference type="EMBL" id="RWX80897.1"/>
    </source>
</evidence>
<protein>
    <submittedName>
        <fullName evidence="2">Glycosyltransferase family 1 protein</fullName>
    </submittedName>
</protein>
<comment type="caution">
    <text evidence="2">The sequence shown here is derived from an EMBL/GenBank/DDBJ whole genome shotgun (WGS) entry which is preliminary data.</text>
</comment>
<dbReference type="RefSeq" id="WP_128440725.1">
    <property type="nucleotide sequence ID" value="NZ_SBIP01000001.1"/>
</dbReference>
<dbReference type="AlphaFoldDB" id="A0A3S3SAB4"/>
<dbReference type="PANTHER" id="PTHR45947:SF3">
    <property type="entry name" value="SULFOQUINOVOSYL TRANSFERASE SQD2"/>
    <property type="match status" value="1"/>
</dbReference>
<evidence type="ECO:0000313" key="3">
    <source>
        <dbReference type="Proteomes" id="UP000287687"/>
    </source>
</evidence>
<dbReference type="OrthoDB" id="9806708at2"/>
<dbReference type="CDD" id="cd03801">
    <property type="entry name" value="GT4_PimA-like"/>
    <property type="match status" value="1"/>
</dbReference>
<sequence>MKLAYFVLPHTGGTYSVFKHLHTGLAAHGIDLRWLGGCPDGYELPYEMREEQFFGTLVPMPEALSESGRARKMAAAIRNGGFDGVIVNVLGDRLQTNIVRYLPEDILRIMVVHNISPGTYAAARSIRDYAHATICVSERCRADLVERYGFQSDRTYAIPNAVDTAAFSETARGTINRDGELKLLFAGRIEDSSKGVLWLREIMDGLPETVGLTVVGDGPDMGKLKRRLAGHASRVNYTGAVPLSEIPAVMAEHDVLIMPSRFEGLGMTLIEAMAGGCVPVVSQIRGVTDMVVDDGKNGFLFPVGNYSAAAKAISRLHADRDLLERMSKSAREAIPKRYSIEKIANSYQAIISSAMAGRPKLPPVLDLENWSIPGGLRPGLRTYVPLPLKNWLRVVRERL</sequence>
<keyword evidence="3" id="KW-1185">Reference proteome</keyword>
<dbReference type="Pfam" id="PF13692">
    <property type="entry name" value="Glyco_trans_1_4"/>
    <property type="match status" value="1"/>
</dbReference>